<dbReference type="OrthoDB" id="4933364at2759"/>
<accession>A0A179FWI4</accession>
<name>A0A179FWI4_PURLI</name>
<dbReference type="EMBL" id="JAWRVI010000041">
    <property type="protein sequence ID" value="KAK4086386.1"/>
    <property type="molecule type" value="Genomic_DNA"/>
</dbReference>
<dbReference type="Proteomes" id="UP000078240">
    <property type="component" value="Unassembled WGS sequence"/>
</dbReference>
<protein>
    <submittedName>
        <fullName evidence="3">Uncharacterized protein</fullName>
    </submittedName>
</protein>
<reference evidence="2 5" key="3">
    <citation type="journal article" date="2024" name="Microbiol. Resour. Announc.">
        <title>Genome annotations for the ascomycete fungi Trichoderma harzianum, Trichoderma aggressivum, and Purpureocillium lilacinum.</title>
        <authorList>
            <person name="Beijen E.P.W."/>
            <person name="Ohm R.A."/>
        </authorList>
    </citation>
    <scope>NUCLEOTIDE SEQUENCE [LARGE SCALE GENOMIC DNA]</scope>
    <source>
        <strain evidence="2 5">CBS 150709</strain>
    </source>
</reference>
<comment type="caution">
    <text evidence="3">The sequence shown here is derived from an EMBL/GenBank/DDBJ whole genome shotgun (WGS) entry which is preliminary data.</text>
</comment>
<evidence type="ECO:0000256" key="1">
    <source>
        <dbReference type="SAM" id="SignalP"/>
    </source>
</evidence>
<dbReference type="EMBL" id="LSBH01000011">
    <property type="protein sequence ID" value="OAQ69433.1"/>
    <property type="molecule type" value="Genomic_DNA"/>
</dbReference>
<keyword evidence="5" id="KW-1185">Reference proteome</keyword>
<dbReference type="Proteomes" id="UP001287286">
    <property type="component" value="Unassembled WGS sequence"/>
</dbReference>
<evidence type="ECO:0000313" key="5">
    <source>
        <dbReference type="Proteomes" id="UP001287286"/>
    </source>
</evidence>
<organism evidence="3 4">
    <name type="scientific">Purpureocillium lilacinum</name>
    <name type="common">Paecilomyces lilacinus</name>
    <dbReference type="NCBI Taxonomy" id="33203"/>
    <lineage>
        <taxon>Eukaryota</taxon>
        <taxon>Fungi</taxon>
        <taxon>Dikarya</taxon>
        <taxon>Ascomycota</taxon>
        <taxon>Pezizomycotina</taxon>
        <taxon>Sordariomycetes</taxon>
        <taxon>Hypocreomycetidae</taxon>
        <taxon>Hypocreales</taxon>
        <taxon>Ophiocordycipitaceae</taxon>
        <taxon>Purpureocillium</taxon>
    </lineage>
</organism>
<feature type="signal peptide" evidence="1">
    <location>
        <begin position="1"/>
        <end position="16"/>
    </location>
</feature>
<gene>
    <name evidence="2" type="ORF">Purlil1_9232</name>
    <name evidence="3" type="ORF">VFPBJ_10808</name>
</gene>
<sequence>MRLAIIIMSLITRGYAVSSTIEGELQSLRNRDIYDNEIEDEPVYCNPKQKMLPCNGHPDCKESTPDYVNIWAKYLKHGGSMSCEETYQNPWLKFPWKWGTLAHNSDACRRDPQYDTCGTDLYCKGFGQNGQFVSQRTPRFRSREQCLRAHEAAPAKLPWEDGYGRPDSIQCRENPIEKQCGSLIYCAAFDAAAGQGGRRFTDYQTSDECLNAREKSPHAKEIEPKRKWEDGTPAGRRACGISAFTAEECGTARYCHLFPTTLPGIDDDFAATDECEAAFAPKTLESTLDFNTYNFLQCIVNKEGKQCGTQIYCDMVGTGEVQDDKWKTKEECLRGHPDLKANGSTDK</sequence>
<evidence type="ECO:0000313" key="2">
    <source>
        <dbReference type="EMBL" id="KAK4086386.1"/>
    </source>
</evidence>
<feature type="chain" id="PRO_5008102092" evidence="1">
    <location>
        <begin position="17"/>
        <end position="347"/>
    </location>
</feature>
<evidence type="ECO:0000313" key="3">
    <source>
        <dbReference type="EMBL" id="OAQ69433.1"/>
    </source>
</evidence>
<keyword evidence="1" id="KW-0732">Signal</keyword>
<dbReference type="AlphaFoldDB" id="A0A179FWI4"/>
<reference evidence="2" key="2">
    <citation type="submission" date="2023-11" db="EMBL/GenBank/DDBJ databases">
        <authorList>
            <person name="Beijen E."/>
            <person name="Ohm R.A."/>
        </authorList>
    </citation>
    <scope>NUCLEOTIDE SEQUENCE</scope>
    <source>
        <strain evidence="2">CBS 150709</strain>
    </source>
</reference>
<reference evidence="3 4" key="1">
    <citation type="submission" date="2016-01" db="EMBL/GenBank/DDBJ databases">
        <title>Biosynthesis of antibiotic leucinostatins and their inhibition on Phytophthora in bio-control Purpureocillium lilacinum.</title>
        <authorList>
            <person name="Wang G."/>
            <person name="Liu Z."/>
            <person name="Lin R."/>
            <person name="Li E."/>
            <person name="Mao Z."/>
            <person name="Ling J."/>
            <person name="Yin W."/>
            <person name="Xie B."/>
        </authorList>
    </citation>
    <scope>NUCLEOTIDE SEQUENCE [LARGE SCALE GENOMIC DNA]</scope>
    <source>
        <strain evidence="3">PLBJ-1</strain>
    </source>
</reference>
<evidence type="ECO:0000313" key="4">
    <source>
        <dbReference type="Proteomes" id="UP000078240"/>
    </source>
</evidence>
<proteinExistence type="predicted"/>